<dbReference type="GO" id="GO:0006744">
    <property type="term" value="P:ubiquinone biosynthetic process"/>
    <property type="evidence" value="ECO:0007669"/>
    <property type="project" value="TreeGrafter"/>
</dbReference>
<organism evidence="9 10">
    <name type="scientific">Actinidia rufa</name>
    <dbReference type="NCBI Taxonomy" id="165716"/>
    <lineage>
        <taxon>Eukaryota</taxon>
        <taxon>Viridiplantae</taxon>
        <taxon>Streptophyta</taxon>
        <taxon>Embryophyta</taxon>
        <taxon>Tracheophyta</taxon>
        <taxon>Spermatophyta</taxon>
        <taxon>Magnoliopsida</taxon>
        <taxon>eudicotyledons</taxon>
        <taxon>Gunneridae</taxon>
        <taxon>Pentapetalae</taxon>
        <taxon>asterids</taxon>
        <taxon>Ericales</taxon>
        <taxon>Actinidiaceae</taxon>
        <taxon>Actinidia</taxon>
    </lineage>
</organism>
<dbReference type="GO" id="GO:0005743">
    <property type="term" value="C:mitochondrial inner membrane"/>
    <property type="evidence" value="ECO:0007669"/>
    <property type="project" value="TreeGrafter"/>
</dbReference>
<feature type="region of interest" description="Disordered" evidence="8">
    <location>
        <begin position="16"/>
        <end position="37"/>
    </location>
</feature>
<keyword evidence="4 9" id="KW-0808">Transferase</keyword>
<evidence type="ECO:0000256" key="3">
    <source>
        <dbReference type="ARBA" id="ARBA00005985"/>
    </source>
</evidence>
<feature type="compositionally biased region" description="Low complexity" evidence="8">
    <location>
        <begin position="211"/>
        <end position="221"/>
    </location>
</feature>
<feature type="compositionally biased region" description="Pro residues" evidence="8">
    <location>
        <begin position="156"/>
        <end position="179"/>
    </location>
</feature>
<comment type="caution">
    <text evidence="9">The sequence shown here is derived from an EMBL/GenBank/DDBJ whole genome shotgun (WGS) entry which is preliminary data.</text>
</comment>
<dbReference type="Pfam" id="PF01040">
    <property type="entry name" value="UbiA"/>
    <property type="match status" value="1"/>
</dbReference>
<reference evidence="9 10" key="1">
    <citation type="submission" date="2019-07" db="EMBL/GenBank/DDBJ databases">
        <title>De Novo Assembly of kiwifruit Actinidia rufa.</title>
        <authorList>
            <person name="Sugita-Konishi S."/>
            <person name="Sato K."/>
            <person name="Mori E."/>
            <person name="Abe Y."/>
            <person name="Kisaki G."/>
            <person name="Hamano K."/>
            <person name="Suezawa K."/>
            <person name="Otani M."/>
            <person name="Fukuda T."/>
            <person name="Manabe T."/>
            <person name="Gomi K."/>
            <person name="Tabuchi M."/>
            <person name="Akimitsu K."/>
            <person name="Kataoka I."/>
        </authorList>
    </citation>
    <scope>NUCLEOTIDE SEQUENCE [LARGE SCALE GENOMIC DNA]</scope>
    <source>
        <strain evidence="10">cv. Fuchu</strain>
    </source>
</reference>
<proteinExistence type="inferred from homology"/>
<dbReference type="PRINTS" id="PR01217">
    <property type="entry name" value="PRICHEXTENSN"/>
</dbReference>
<dbReference type="InterPro" id="IPR044878">
    <property type="entry name" value="UbiA_sf"/>
</dbReference>
<accession>A0A7J0ET16</accession>
<evidence type="ECO:0000256" key="7">
    <source>
        <dbReference type="ARBA" id="ARBA00023136"/>
    </source>
</evidence>
<evidence type="ECO:0000256" key="4">
    <source>
        <dbReference type="ARBA" id="ARBA00022679"/>
    </source>
</evidence>
<keyword evidence="7" id="KW-0472">Membrane</keyword>
<evidence type="ECO:0000256" key="8">
    <source>
        <dbReference type="SAM" id="MobiDB-lite"/>
    </source>
</evidence>
<dbReference type="OrthoDB" id="18170at2759"/>
<feature type="region of interest" description="Disordered" evidence="8">
    <location>
        <begin position="148"/>
        <end position="221"/>
    </location>
</feature>
<evidence type="ECO:0000256" key="5">
    <source>
        <dbReference type="ARBA" id="ARBA00022692"/>
    </source>
</evidence>
<evidence type="ECO:0000313" key="9">
    <source>
        <dbReference type="EMBL" id="GFY89149.1"/>
    </source>
</evidence>
<keyword evidence="5" id="KW-0812">Transmembrane</keyword>
<dbReference type="InterPro" id="IPR039653">
    <property type="entry name" value="Prenyltransferase"/>
</dbReference>
<sequence>MARFLLSRAYLRTLQQQQQPLSHQKEGPKTNGDDASKTVDTSWIDLYLPKKAQPYARLARLDKPIGTWLLAWPCFWSITLAASPGNPPDIKLLTLFGCGALLLRGAGCTVNDLLDRDIDTKCSSHASLSLSHAIHGALTPLSLSALSSDSSVSPRCRPPPPGPNLPSPTPNPPPSPTTPPLSHSSSPESTTVGTPKPPPPAPNPPNPSPNHPSLTLLPPLLLLPSDPCRDGNLDRKIEGLSRPFPNGMGLDVLLRDWGTDGCQNQSQTFPGSMPRKVSMMVVANVLLLVTEILLVGRAYQVETSCKWCFDTVSGDLFSRISIAFGPRYSPPTE</sequence>
<comment type="subcellular location">
    <subcellularLocation>
        <location evidence="2">Membrane</location>
        <topology evidence="2">Multi-pass membrane protein</topology>
    </subcellularLocation>
</comment>
<evidence type="ECO:0000256" key="6">
    <source>
        <dbReference type="ARBA" id="ARBA00022989"/>
    </source>
</evidence>
<dbReference type="PANTHER" id="PTHR11048">
    <property type="entry name" value="PRENYLTRANSFERASES"/>
    <property type="match status" value="1"/>
</dbReference>
<dbReference type="Gene3D" id="1.10.357.140">
    <property type="entry name" value="UbiA prenyltransferase"/>
    <property type="match status" value="1"/>
</dbReference>
<dbReference type="Proteomes" id="UP000585474">
    <property type="component" value="Unassembled WGS sequence"/>
</dbReference>
<gene>
    <name evidence="9" type="ORF">Acr_06g0010890</name>
</gene>
<dbReference type="GO" id="GO:0016765">
    <property type="term" value="F:transferase activity, transferring alkyl or aryl (other than methyl) groups"/>
    <property type="evidence" value="ECO:0007669"/>
    <property type="project" value="InterPro"/>
</dbReference>
<feature type="compositionally biased region" description="Pro residues" evidence="8">
    <location>
        <begin position="195"/>
        <end position="210"/>
    </location>
</feature>
<protein>
    <submittedName>
        <fullName evidence="9">Polyprenyltransferase 1</fullName>
    </submittedName>
</protein>
<name>A0A7J0ET16_9ERIC</name>
<feature type="compositionally biased region" description="Basic and acidic residues" evidence="8">
    <location>
        <begin position="23"/>
        <end position="37"/>
    </location>
</feature>
<evidence type="ECO:0000256" key="2">
    <source>
        <dbReference type="ARBA" id="ARBA00004141"/>
    </source>
</evidence>
<keyword evidence="10" id="KW-1185">Reference proteome</keyword>
<dbReference type="PANTHER" id="PTHR11048:SF28">
    <property type="entry name" value="4-HYDROXYBENZOATE POLYPRENYLTRANSFERASE, MITOCHONDRIAL"/>
    <property type="match status" value="1"/>
</dbReference>
<comment type="similarity">
    <text evidence="3">Belongs to the UbiA prenyltransferase family.</text>
</comment>
<feature type="compositionally biased region" description="Low complexity" evidence="8">
    <location>
        <begin position="180"/>
        <end position="191"/>
    </location>
</feature>
<dbReference type="EMBL" id="BJWL01000006">
    <property type="protein sequence ID" value="GFY89149.1"/>
    <property type="molecule type" value="Genomic_DNA"/>
</dbReference>
<keyword evidence="6" id="KW-1133">Transmembrane helix</keyword>
<dbReference type="InterPro" id="IPR000537">
    <property type="entry name" value="UbiA_prenyltransferase"/>
</dbReference>
<evidence type="ECO:0000256" key="1">
    <source>
        <dbReference type="ARBA" id="ARBA00001946"/>
    </source>
</evidence>
<comment type="cofactor">
    <cofactor evidence="1">
        <name>Mg(2+)</name>
        <dbReference type="ChEBI" id="CHEBI:18420"/>
    </cofactor>
</comment>
<evidence type="ECO:0000313" key="10">
    <source>
        <dbReference type="Proteomes" id="UP000585474"/>
    </source>
</evidence>
<dbReference type="AlphaFoldDB" id="A0A7J0ET16"/>